<organism evidence="2 3">
    <name type="scientific">Terfezia boudieri ATCC MYA-4762</name>
    <dbReference type="NCBI Taxonomy" id="1051890"/>
    <lineage>
        <taxon>Eukaryota</taxon>
        <taxon>Fungi</taxon>
        <taxon>Dikarya</taxon>
        <taxon>Ascomycota</taxon>
        <taxon>Pezizomycotina</taxon>
        <taxon>Pezizomycetes</taxon>
        <taxon>Pezizales</taxon>
        <taxon>Pezizaceae</taxon>
        <taxon>Terfezia</taxon>
    </lineage>
</organism>
<dbReference type="Proteomes" id="UP000267821">
    <property type="component" value="Unassembled WGS sequence"/>
</dbReference>
<protein>
    <submittedName>
        <fullName evidence="2">Uncharacterized protein</fullName>
    </submittedName>
</protein>
<evidence type="ECO:0000256" key="1">
    <source>
        <dbReference type="SAM" id="SignalP"/>
    </source>
</evidence>
<proteinExistence type="predicted"/>
<feature type="signal peptide" evidence="1">
    <location>
        <begin position="1"/>
        <end position="18"/>
    </location>
</feature>
<sequence length="96" mass="10516">MKFLTLTLLAATFSLTTATPTPNSKSEVGKASVEGVTPASNDVFPHQFCGIRHGKAWYCEHPNFSYCCWTFSPPICCPRPGFISCGIVSDEPTCFY</sequence>
<name>A0A3N4LWQ8_9PEZI</name>
<reference evidence="2 3" key="1">
    <citation type="journal article" date="2018" name="Nat. Ecol. Evol.">
        <title>Pezizomycetes genomes reveal the molecular basis of ectomycorrhizal truffle lifestyle.</title>
        <authorList>
            <person name="Murat C."/>
            <person name="Payen T."/>
            <person name="Noel B."/>
            <person name="Kuo A."/>
            <person name="Morin E."/>
            <person name="Chen J."/>
            <person name="Kohler A."/>
            <person name="Krizsan K."/>
            <person name="Balestrini R."/>
            <person name="Da Silva C."/>
            <person name="Montanini B."/>
            <person name="Hainaut M."/>
            <person name="Levati E."/>
            <person name="Barry K.W."/>
            <person name="Belfiori B."/>
            <person name="Cichocki N."/>
            <person name="Clum A."/>
            <person name="Dockter R.B."/>
            <person name="Fauchery L."/>
            <person name="Guy J."/>
            <person name="Iotti M."/>
            <person name="Le Tacon F."/>
            <person name="Lindquist E.A."/>
            <person name="Lipzen A."/>
            <person name="Malagnac F."/>
            <person name="Mello A."/>
            <person name="Molinier V."/>
            <person name="Miyauchi S."/>
            <person name="Poulain J."/>
            <person name="Riccioni C."/>
            <person name="Rubini A."/>
            <person name="Sitrit Y."/>
            <person name="Splivallo R."/>
            <person name="Traeger S."/>
            <person name="Wang M."/>
            <person name="Zifcakova L."/>
            <person name="Wipf D."/>
            <person name="Zambonelli A."/>
            <person name="Paolocci F."/>
            <person name="Nowrousian M."/>
            <person name="Ottonello S."/>
            <person name="Baldrian P."/>
            <person name="Spatafora J.W."/>
            <person name="Henrissat B."/>
            <person name="Nagy L.G."/>
            <person name="Aury J.M."/>
            <person name="Wincker P."/>
            <person name="Grigoriev I.V."/>
            <person name="Bonfante P."/>
            <person name="Martin F.M."/>
        </authorList>
    </citation>
    <scope>NUCLEOTIDE SEQUENCE [LARGE SCALE GENOMIC DNA]</scope>
    <source>
        <strain evidence="2 3">ATCC MYA-4762</strain>
    </source>
</reference>
<evidence type="ECO:0000313" key="2">
    <source>
        <dbReference type="EMBL" id="RPB27324.1"/>
    </source>
</evidence>
<dbReference type="OrthoDB" id="5456678at2759"/>
<dbReference type="EMBL" id="ML121531">
    <property type="protein sequence ID" value="RPB27324.1"/>
    <property type="molecule type" value="Genomic_DNA"/>
</dbReference>
<gene>
    <name evidence="2" type="ORF">L211DRAFT_834177</name>
</gene>
<keyword evidence="1" id="KW-0732">Signal</keyword>
<keyword evidence="3" id="KW-1185">Reference proteome</keyword>
<feature type="chain" id="PRO_5018243308" evidence="1">
    <location>
        <begin position="19"/>
        <end position="96"/>
    </location>
</feature>
<dbReference type="InParanoid" id="A0A3N4LWQ8"/>
<dbReference type="AlphaFoldDB" id="A0A3N4LWQ8"/>
<accession>A0A3N4LWQ8</accession>
<evidence type="ECO:0000313" key="3">
    <source>
        <dbReference type="Proteomes" id="UP000267821"/>
    </source>
</evidence>